<keyword evidence="7" id="KW-1185">Reference proteome</keyword>
<dbReference type="FunFam" id="3.60.20.10:FF:000014">
    <property type="entry name" value="Proteasome subunit beta type-7"/>
    <property type="match status" value="1"/>
</dbReference>
<keyword evidence="3 4" id="KW-0539">Nucleus</keyword>
<comment type="subcellular location">
    <subcellularLocation>
        <location evidence="4">Cytoplasm</location>
    </subcellularLocation>
    <subcellularLocation>
        <location evidence="4">Nucleus</location>
    </subcellularLocation>
</comment>
<dbReference type="InParanoid" id="F2UE58"/>
<dbReference type="Gene3D" id="3.60.20.10">
    <property type="entry name" value="Glutamine Phosphoribosylpyrophosphate, subunit 1, domain 1"/>
    <property type="match status" value="1"/>
</dbReference>
<comment type="function">
    <text evidence="4">Non-catalytic component of the proteasome.</text>
</comment>
<dbReference type="InterPro" id="IPR001353">
    <property type="entry name" value="Proteasome_sua/b"/>
</dbReference>
<keyword evidence="1 4" id="KW-0963">Cytoplasm</keyword>
<evidence type="ECO:0000256" key="3">
    <source>
        <dbReference type="ARBA" id="ARBA00023242"/>
    </source>
</evidence>
<keyword evidence="2 4" id="KW-0647">Proteasome</keyword>
<dbReference type="Pfam" id="PF00227">
    <property type="entry name" value="Proteasome"/>
    <property type="match status" value="1"/>
</dbReference>
<feature type="compositionally biased region" description="Low complexity" evidence="5">
    <location>
        <begin position="10"/>
        <end position="19"/>
    </location>
</feature>
<dbReference type="GO" id="GO:0051603">
    <property type="term" value="P:proteolysis involved in protein catabolic process"/>
    <property type="evidence" value="ECO:0007669"/>
    <property type="project" value="InterPro"/>
</dbReference>
<dbReference type="GeneID" id="16073122"/>
<name>F2UE58_SALR5</name>
<dbReference type="InterPro" id="IPR029055">
    <property type="entry name" value="Ntn_hydrolases_N"/>
</dbReference>
<evidence type="ECO:0000256" key="4">
    <source>
        <dbReference type="PIRNR" id="PIRNR001213"/>
    </source>
</evidence>
<dbReference type="InterPro" id="IPR023333">
    <property type="entry name" value="Proteasome_suB-type"/>
</dbReference>
<dbReference type="STRING" id="946362.F2UE58"/>
<reference evidence="6" key="1">
    <citation type="submission" date="2009-08" db="EMBL/GenBank/DDBJ databases">
        <title>Annotation of Salpingoeca rosetta.</title>
        <authorList>
            <consortium name="The Broad Institute Genome Sequencing Platform"/>
            <person name="Russ C."/>
            <person name="Cuomo C."/>
            <person name="Burger G."/>
            <person name="Gray M.W."/>
            <person name="Holland P.W.H."/>
            <person name="King N."/>
            <person name="Lang F.B.F."/>
            <person name="Roger A.J."/>
            <person name="Ruiz-Trillo I."/>
            <person name="Young S.K."/>
            <person name="Zeng Q."/>
            <person name="Gargeya S."/>
            <person name="Alvarado L."/>
            <person name="Berlin A."/>
            <person name="Chapman S.B."/>
            <person name="Chen Z."/>
            <person name="Freedman E."/>
            <person name="Gellesch M."/>
            <person name="Goldberg J."/>
            <person name="Griggs A."/>
            <person name="Gujja S."/>
            <person name="Heilman E."/>
            <person name="Heiman D."/>
            <person name="Howarth C."/>
            <person name="Mehta T."/>
            <person name="Neiman D."/>
            <person name="Pearson M."/>
            <person name="Roberts A."/>
            <person name="Saif S."/>
            <person name="Shea T."/>
            <person name="Shenoy N."/>
            <person name="Sisk P."/>
            <person name="Stolte C."/>
            <person name="Sykes S."/>
            <person name="White J."/>
            <person name="Yandava C."/>
            <person name="Haas B."/>
            <person name="Nusbaum C."/>
            <person name="Birren B."/>
        </authorList>
    </citation>
    <scope>NUCLEOTIDE SEQUENCE [LARGE SCALE GENOMIC DNA]</scope>
    <source>
        <strain evidence="6">ATCC 50818</strain>
    </source>
</reference>
<dbReference type="PROSITE" id="PS51476">
    <property type="entry name" value="PROTEASOME_BETA_2"/>
    <property type="match status" value="1"/>
</dbReference>
<evidence type="ECO:0000256" key="5">
    <source>
        <dbReference type="SAM" id="MobiDB-lite"/>
    </source>
</evidence>
<evidence type="ECO:0000256" key="1">
    <source>
        <dbReference type="ARBA" id="ARBA00022490"/>
    </source>
</evidence>
<dbReference type="PIRSF" id="PIRSF001213">
    <property type="entry name" value="Psome_endopept_beta"/>
    <property type="match status" value="1"/>
</dbReference>
<evidence type="ECO:0000313" key="7">
    <source>
        <dbReference type="Proteomes" id="UP000007799"/>
    </source>
</evidence>
<protein>
    <recommendedName>
        <fullName evidence="4">Proteasome subunit beta</fullName>
    </recommendedName>
</protein>
<dbReference type="SUPFAM" id="SSF56235">
    <property type="entry name" value="N-terminal nucleophile aminohydrolases (Ntn hydrolases)"/>
    <property type="match status" value="1"/>
</dbReference>
<dbReference type="EMBL" id="GL832970">
    <property type="protein sequence ID" value="EGD74908.1"/>
    <property type="molecule type" value="Genomic_DNA"/>
</dbReference>
<proteinExistence type="inferred from homology"/>
<dbReference type="GO" id="GO:0005737">
    <property type="term" value="C:cytoplasm"/>
    <property type="evidence" value="ECO:0007669"/>
    <property type="project" value="UniProtKB-SubCell"/>
</dbReference>
<dbReference type="eggNOG" id="KOG0185">
    <property type="taxonomic scope" value="Eukaryota"/>
</dbReference>
<gene>
    <name evidence="6" type="ORF">PTSG_07136</name>
</gene>
<accession>F2UE58</accession>
<dbReference type="GO" id="GO:0005634">
    <property type="term" value="C:nucleus"/>
    <property type="evidence" value="ECO:0007669"/>
    <property type="project" value="UniProtKB-SubCell"/>
</dbReference>
<dbReference type="InterPro" id="IPR016050">
    <property type="entry name" value="Proteasome_bsu_CS"/>
</dbReference>
<dbReference type="RefSeq" id="XP_004992553.1">
    <property type="nucleotide sequence ID" value="XM_004992496.1"/>
</dbReference>
<dbReference type="PANTHER" id="PTHR32194:SF6">
    <property type="entry name" value="PROTEASOME SUBUNIT BETA"/>
    <property type="match status" value="1"/>
</dbReference>
<dbReference type="MEROPS" id="T01.987"/>
<dbReference type="PANTHER" id="PTHR32194">
    <property type="entry name" value="METALLOPROTEASE TLDD"/>
    <property type="match status" value="1"/>
</dbReference>
<dbReference type="InterPro" id="IPR016295">
    <property type="entry name" value="Proteasome_beta4"/>
</dbReference>
<evidence type="ECO:0000313" key="6">
    <source>
        <dbReference type="EMBL" id="EGD74908.1"/>
    </source>
</evidence>
<evidence type="ECO:0000256" key="2">
    <source>
        <dbReference type="ARBA" id="ARBA00022942"/>
    </source>
</evidence>
<dbReference type="CDD" id="cd03760">
    <property type="entry name" value="proteasome_beta_type_4"/>
    <property type="match status" value="1"/>
</dbReference>
<dbReference type="OrthoDB" id="7854943at2759"/>
<dbReference type="OMA" id="QPIMRRY"/>
<comment type="similarity">
    <text evidence="4">Belongs to the peptidase T1B family.</text>
</comment>
<dbReference type="FunCoup" id="F2UE58">
    <property type="interactions" value="1677"/>
</dbReference>
<feature type="region of interest" description="Disordered" evidence="5">
    <location>
        <begin position="1"/>
        <end position="27"/>
    </location>
</feature>
<dbReference type="GO" id="GO:0019774">
    <property type="term" value="C:proteasome core complex, beta-subunit complex"/>
    <property type="evidence" value="ECO:0007669"/>
    <property type="project" value="UniProtKB-UniRule"/>
</dbReference>
<dbReference type="AlphaFoldDB" id="F2UE58"/>
<dbReference type="Proteomes" id="UP000007799">
    <property type="component" value="Unassembled WGS sequence"/>
</dbReference>
<sequence length="246" mass="26972">MSTGWMSQTAQPRAPQPQAGEDARTRTMRPIVTGTSVLGIKFDGGVAIAADTLGSYGSLARFREISRMCKVGNQTVVGGGGDVADFHMIRDLLNTLEIENREYEDEHDIKPQAVHTYLTRVLYNRRSQMNPLWNTVLVAGMQDGEPYLGYTDKLGVAYQESTLACGYGAYIALGPLLREVADKGEPITKDAAVALLQKCLKVLWYRDARSLNRFEIATVTAEGVDISAPQSSESDWGIASMVRGYE</sequence>
<dbReference type="PROSITE" id="PS00854">
    <property type="entry name" value="PROTEASOME_BETA_1"/>
    <property type="match status" value="1"/>
</dbReference>
<organism evidence="7">
    <name type="scientific">Salpingoeca rosetta (strain ATCC 50818 / BSB-021)</name>
    <dbReference type="NCBI Taxonomy" id="946362"/>
    <lineage>
        <taxon>Eukaryota</taxon>
        <taxon>Choanoflagellata</taxon>
        <taxon>Craspedida</taxon>
        <taxon>Salpingoecidae</taxon>
        <taxon>Salpingoeca</taxon>
    </lineage>
</organism>
<dbReference type="KEGG" id="sre:PTSG_07136"/>